<reference evidence="8 9" key="1">
    <citation type="submission" date="2023-02" db="EMBL/GenBank/DDBJ databases">
        <title>Genome sequence of Mucilaginibacter jinjuensis strain KACC 16571.</title>
        <authorList>
            <person name="Kim S."/>
            <person name="Heo J."/>
            <person name="Kwon S.-W."/>
        </authorList>
    </citation>
    <scope>NUCLEOTIDE SEQUENCE [LARGE SCALE GENOMIC DNA]</scope>
    <source>
        <strain evidence="8 9">KACC 16571</strain>
    </source>
</reference>
<evidence type="ECO:0000256" key="2">
    <source>
        <dbReference type="ARBA" id="ARBA00023015"/>
    </source>
</evidence>
<dbReference type="InterPro" id="IPR036388">
    <property type="entry name" value="WH-like_DNA-bd_sf"/>
</dbReference>
<evidence type="ECO:0000259" key="7">
    <source>
        <dbReference type="Pfam" id="PF08281"/>
    </source>
</evidence>
<keyword evidence="9" id="KW-1185">Reference proteome</keyword>
<sequence>MQNTRGIAEDELIRQCKKGSLKYQELLYKQYYGYAMGISLRYSFNRDDALEAVNDAFIKVFNNIGSYDQGKAFKAWLRAIVVNTSIDRRRKDMKHQLNLEINDSIQVYTTTNPAGRLDAADILKMMEVLPPIQRTIFNMYEIDGYSHDEIAETLEIPSSSSRVYLSRAKEKLRNIINAEAQQHER</sequence>
<evidence type="ECO:0000259" key="6">
    <source>
        <dbReference type="Pfam" id="PF04542"/>
    </source>
</evidence>
<dbReference type="Pfam" id="PF08281">
    <property type="entry name" value="Sigma70_r4_2"/>
    <property type="match status" value="1"/>
</dbReference>
<dbReference type="Gene3D" id="1.10.10.10">
    <property type="entry name" value="Winged helix-like DNA-binding domain superfamily/Winged helix DNA-binding domain"/>
    <property type="match status" value="1"/>
</dbReference>
<dbReference type="SUPFAM" id="SSF88946">
    <property type="entry name" value="Sigma2 domain of RNA polymerase sigma factors"/>
    <property type="match status" value="1"/>
</dbReference>
<dbReference type="Proteomes" id="UP001216139">
    <property type="component" value="Chromosome"/>
</dbReference>
<dbReference type="SUPFAM" id="SSF88659">
    <property type="entry name" value="Sigma3 and sigma4 domains of RNA polymerase sigma factors"/>
    <property type="match status" value="1"/>
</dbReference>
<dbReference type="PANTHER" id="PTHR43133:SF8">
    <property type="entry name" value="RNA POLYMERASE SIGMA FACTOR HI_1459-RELATED"/>
    <property type="match status" value="1"/>
</dbReference>
<dbReference type="Pfam" id="PF04542">
    <property type="entry name" value="Sigma70_r2"/>
    <property type="match status" value="1"/>
</dbReference>
<accession>A0ABY7TBV3</accession>
<organism evidence="8 9">
    <name type="scientific">Mucilaginibacter jinjuensis</name>
    <dbReference type="NCBI Taxonomy" id="1176721"/>
    <lineage>
        <taxon>Bacteria</taxon>
        <taxon>Pseudomonadati</taxon>
        <taxon>Bacteroidota</taxon>
        <taxon>Sphingobacteriia</taxon>
        <taxon>Sphingobacteriales</taxon>
        <taxon>Sphingobacteriaceae</taxon>
        <taxon>Mucilaginibacter</taxon>
    </lineage>
</organism>
<dbReference type="InterPro" id="IPR013325">
    <property type="entry name" value="RNA_pol_sigma_r2"/>
</dbReference>
<dbReference type="EMBL" id="CP117167">
    <property type="protein sequence ID" value="WCT13995.1"/>
    <property type="molecule type" value="Genomic_DNA"/>
</dbReference>
<evidence type="ECO:0000313" key="9">
    <source>
        <dbReference type="Proteomes" id="UP001216139"/>
    </source>
</evidence>
<dbReference type="InterPro" id="IPR007627">
    <property type="entry name" value="RNA_pol_sigma70_r2"/>
</dbReference>
<protein>
    <submittedName>
        <fullName evidence="8">RNA polymerase sigma factor</fullName>
    </submittedName>
</protein>
<dbReference type="InterPro" id="IPR013249">
    <property type="entry name" value="RNA_pol_sigma70_r4_t2"/>
</dbReference>
<dbReference type="InterPro" id="IPR039425">
    <property type="entry name" value="RNA_pol_sigma-70-like"/>
</dbReference>
<keyword evidence="2" id="KW-0805">Transcription regulation</keyword>
<evidence type="ECO:0000256" key="4">
    <source>
        <dbReference type="ARBA" id="ARBA00023125"/>
    </source>
</evidence>
<dbReference type="RefSeq" id="WP_273632299.1">
    <property type="nucleotide sequence ID" value="NZ_CP117167.1"/>
</dbReference>
<keyword evidence="4" id="KW-0238">DNA-binding</keyword>
<dbReference type="NCBIfam" id="TIGR02937">
    <property type="entry name" value="sigma70-ECF"/>
    <property type="match status" value="1"/>
</dbReference>
<keyword evidence="5" id="KW-0804">Transcription</keyword>
<dbReference type="CDD" id="cd06171">
    <property type="entry name" value="Sigma70_r4"/>
    <property type="match status" value="1"/>
</dbReference>
<gene>
    <name evidence="8" type="ORF">PQO05_08615</name>
</gene>
<feature type="domain" description="RNA polymerase sigma-70 region 2" evidence="6">
    <location>
        <begin position="27"/>
        <end position="92"/>
    </location>
</feature>
<dbReference type="PANTHER" id="PTHR43133">
    <property type="entry name" value="RNA POLYMERASE ECF-TYPE SIGMA FACTO"/>
    <property type="match status" value="1"/>
</dbReference>
<evidence type="ECO:0000313" key="8">
    <source>
        <dbReference type="EMBL" id="WCT13995.1"/>
    </source>
</evidence>
<proteinExistence type="inferred from homology"/>
<dbReference type="InterPro" id="IPR014284">
    <property type="entry name" value="RNA_pol_sigma-70_dom"/>
</dbReference>
<evidence type="ECO:0000256" key="1">
    <source>
        <dbReference type="ARBA" id="ARBA00010641"/>
    </source>
</evidence>
<evidence type="ECO:0000256" key="5">
    <source>
        <dbReference type="ARBA" id="ARBA00023163"/>
    </source>
</evidence>
<keyword evidence="3" id="KW-0731">Sigma factor</keyword>
<comment type="similarity">
    <text evidence="1">Belongs to the sigma-70 factor family. ECF subfamily.</text>
</comment>
<name>A0ABY7TBV3_9SPHI</name>
<dbReference type="InterPro" id="IPR013324">
    <property type="entry name" value="RNA_pol_sigma_r3/r4-like"/>
</dbReference>
<dbReference type="Gene3D" id="1.10.1740.10">
    <property type="match status" value="1"/>
</dbReference>
<evidence type="ECO:0000256" key="3">
    <source>
        <dbReference type="ARBA" id="ARBA00023082"/>
    </source>
</evidence>
<feature type="domain" description="RNA polymerase sigma factor 70 region 4 type 2" evidence="7">
    <location>
        <begin position="121"/>
        <end position="172"/>
    </location>
</feature>